<dbReference type="WBParaSite" id="GPLIN_000088300">
    <property type="protein sequence ID" value="GPLIN_000088300"/>
    <property type="gene ID" value="GPLIN_000088300"/>
</dbReference>
<feature type="region of interest" description="Disordered" evidence="7">
    <location>
        <begin position="111"/>
        <end position="138"/>
    </location>
</feature>
<keyword evidence="5" id="KW-0648">Protein biosynthesis</keyword>
<dbReference type="Pfam" id="PF02020">
    <property type="entry name" value="W2"/>
    <property type="match status" value="1"/>
</dbReference>
<keyword evidence="3" id="KW-0396">Initiation factor</keyword>
<evidence type="ECO:0000313" key="10">
    <source>
        <dbReference type="WBParaSite" id="GPLIN_000088300"/>
    </source>
</evidence>
<evidence type="ECO:0000256" key="7">
    <source>
        <dbReference type="SAM" id="MobiDB-lite"/>
    </source>
</evidence>
<dbReference type="CDD" id="cd11561">
    <property type="entry name" value="W2_eIF5"/>
    <property type="match status" value="1"/>
</dbReference>
<dbReference type="SMART" id="SM00515">
    <property type="entry name" value="eIF5C"/>
    <property type="match status" value="1"/>
</dbReference>
<protein>
    <recommendedName>
        <fullName evidence="2">Eukaryotic translation initiation factor 5</fullName>
    </recommendedName>
</protein>
<organism evidence="9 10">
    <name type="scientific">Globodera pallida</name>
    <name type="common">Potato cyst nematode worm</name>
    <name type="synonym">Heterodera pallida</name>
    <dbReference type="NCBI Taxonomy" id="36090"/>
    <lineage>
        <taxon>Eukaryota</taxon>
        <taxon>Metazoa</taxon>
        <taxon>Ecdysozoa</taxon>
        <taxon>Nematoda</taxon>
        <taxon>Chromadorea</taxon>
        <taxon>Rhabditida</taxon>
        <taxon>Tylenchina</taxon>
        <taxon>Tylenchomorpha</taxon>
        <taxon>Tylenchoidea</taxon>
        <taxon>Heteroderidae</taxon>
        <taxon>Heteroderinae</taxon>
        <taxon>Globodera</taxon>
    </lineage>
</organism>
<reference evidence="10" key="2">
    <citation type="submission" date="2016-06" db="UniProtKB">
        <authorList>
            <consortium name="WormBaseParasite"/>
        </authorList>
    </citation>
    <scope>IDENTIFICATION</scope>
</reference>
<comment type="similarity">
    <text evidence="1">Belongs to the eIF-2-beta/eIF-5 family.</text>
</comment>
<dbReference type="PROSITE" id="PS51363">
    <property type="entry name" value="W2"/>
    <property type="match status" value="1"/>
</dbReference>
<evidence type="ECO:0000256" key="2">
    <source>
        <dbReference type="ARBA" id="ARBA00018059"/>
    </source>
</evidence>
<feature type="compositionally biased region" description="Polar residues" evidence="7">
    <location>
        <begin position="378"/>
        <end position="387"/>
    </location>
</feature>
<evidence type="ECO:0000256" key="4">
    <source>
        <dbReference type="ARBA" id="ARBA00022741"/>
    </source>
</evidence>
<dbReference type="FunFam" id="1.25.40.180:FF:000091">
    <property type="entry name" value="Eukaryotic translation initiation factor 5"/>
    <property type="match status" value="1"/>
</dbReference>
<evidence type="ECO:0000256" key="6">
    <source>
        <dbReference type="ARBA" id="ARBA00023134"/>
    </source>
</evidence>
<dbReference type="InterPro" id="IPR003307">
    <property type="entry name" value="W2_domain"/>
</dbReference>
<evidence type="ECO:0000313" key="9">
    <source>
        <dbReference type="Proteomes" id="UP000050741"/>
    </source>
</evidence>
<dbReference type="InterPro" id="IPR016024">
    <property type="entry name" value="ARM-type_fold"/>
</dbReference>
<reference evidence="9" key="1">
    <citation type="submission" date="2014-05" db="EMBL/GenBank/DDBJ databases">
        <title>The genome and life-stage specific transcriptomes of Globodera pallida elucidate key aspects of plant parasitism by a cyst nematode.</title>
        <authorList>
            <person name="Cotton J.A."/>
            <person name="Lilley C.J."/>
            <person name="Jones L.M."/>
            <person name="Kikuchi T."/>
            <person name="Reid A.J."/>
            <person name="Thorpe P."/>
            <person name="Tsai I.J."/>
            <person name="Beasley H."/>
            <person name="Blok V."/>
            <person name="Cock P.J.A."/>
            <person name="Van den Akker S.E."/>
            <person name="Holroyd N."/>
            <person name="Hunt M."/>
            <person name="Mantelin S."/>
            <person name="Naghra H."/>
            <person name="Pain A."/>
            <person name="Palomares-Rius J.E."/>
            <person name="Zarowiecki M."/>
            <person name="Berriman M."/>
            <person name="Jones J.T."/>
            <person name="Urwin P.E."/>
        </authorList>
    </citation>
    <scope>NUCLEOTIDE SEQUENCE [LARGE SCALE GENOMIC DNA]</scope>
    <source>
        <strain evidence="9">Lindley</strain>
    </source>
</reference>
<dbReference type="SUPFAM" id="SSF48371">
    <property type="entry name" value="ARM repeat"/>
    <property type="match status" value="1"/>
</dbReference>
<keyword evidence="9" id="KW-1185">Reference proteome</keyword>
<dbReference type="Proteomes" id="UP000050741">
    <property type="component" value="Unassembled WGS sequence"/>
</dbReference>
<dbReference type="AlphaFoldDB" id="A0A183BJV4"/>
<accession>A0A183BJV4</accession>
<feature type="region of interest" description="Disordered" evidence="7">
    <location>
        <begin position="377"/>
        <end position="401"/>
    </location>
</feature>
<keyword evidence="4" id="KW-0547">Nucleotide-binding</keyword>
<dbReference type="GO" id="GO:0005525">
    <property type="term" value="F:GTP binding"/>
    <property type="evidence" value="ECO:0007669"/>
    <property type="project" value="UniProtKB-KW"/>
</dbReference>
<feature type="domain" description="W2" evidence="8">
    <location>
        <begin position="189"/>
        <end position="347"/>
    </location>
</feature>
<evidence type="ECO:0000259" key="8">
    <source>
        <dbReference type="PROSITE" id="PS51363"/>
    </source>
</evidence>
<dbReference type="GO" id="GO:0003743">
    <property type="term" value="F:translation initiation factor activity"/>
    <property type="evidence" value="ECO:0007669"/>
    <property type="project" value="UniProtKB-KW"/>
</dbReference>
<evidence type="ECO:0000256" key="5">
    <source>
        <dbReference type="ARBA" id="ARBA00022917"/>
    </source>
</evidence>
<name>A0A183BJV4_GLOPA</name>
<keyword evidence="6" id="KW-0342">GTP-binding</keyword>
<proteinExistence type="inferred from homology"/>
<evidence type="ECO:0000256" key="3">
    <source>
        <dbReference type="ARBA" id="ARBA00022540"/>
    </source>
</evidence>
<dbReference type="Gene3D" id="2.20.25.350">
    <property type="match status" value="1"/>
</dbReference>
<sequence length="401" mass="44690">MTLCSNSKQSDTKSTYCFMVDCLRGRLSRKRKKLKLYGLVELNPEAVVCNLVKLNTSGNEKSSEKFIKIESKWRKIASTLTVTVKRQVINGKCKACGHTYMVDPKQKLSTFILKNPPPSENNDAEKDGKNDNGVPTEEANETAAVVENAFICDAVSNGGDDEDWAPEPAEEEEKLSSQIGKLVIDKDLDKSVEERLDLLHQFFLKAVKNNTIQDSKKMLNEAERLELKSKAPLLLADVLFDVNVISQIKQHRNLLLRFCLKDEKAQRILLGGIEQLVQKNKGVLMSKTAHIIKALYDNDICEEDVVLAWGSKPSKKFADKEVVKEMIKVAQPVLKWLEEAEEGSEESEDDLEVAFDDRSRNIGMTVEVDKKAMVGAQNGVSATNGKTENAGGAEDIDIDDI</sequence>
<dbReference type="FunFam" id="2.20.25.350:FF:000001">
    <property type="entry name" value="Eukaryotic translation initiation factor 5"/>
    <property type="match status" value="1"/>
</dbReference>
<evidence type="ECO:0000256" key="1">
    <source>
        <dbReference type="ARBA" id="ARBA00010397"/>
    </source>
</evidence>
<dbReference type="Gene3D" id="1.25.40.180">
    <property type="match status" value="1"/>
</dbReference>